<reference evidence="2 3" key="1">
    <citation type="submission" date="2019-05" db="EMBL/GenBank/DDBJ databases">
        <title>Draft genome sequence of Nonomuraea zeae DSM 100528.</title>
        <authorList>
            <person name="Saricaoglu S."/>
            <person name="Isik K."/>
        </authorList>
    </citation>
    <scope>NUCLEOTIDE SEQUENCE [LARGE SCALE GENOMIC DNA]</scope>
    <source>
        <strain evidence="2 3">DSM 100528</strain>
    </source>
</reference>
<gene>
    <name evidence="2" type="ORF">ETD85_21380</name>
</gene>
<feature type="region of interest" description="Disordered" evidence="1">
    <location>
        <begin position="1"/>
        <end position="74"/>
    </location>
</feature>
<evidence type="ECO:0000256" key="1">
    <source>
        <dbReference type="SAM" id="MobiDB-lite"/>
    </source>
</evidence>
<keyword evidence="3" id="KW-1185">Reference proteome</keyword>
<dbReference type="EMBL" id="VCKX01000063">
    <property type="protein sequence ID" value="TMR32892.1"/>
    <property type="molecule type" value="Genomic_DNA"/>
</dbReference>
<organism evidence="2 3">
    <name type="scientific">Nonomuraea zeae</name>
    <dbReference type="NCBI Taxonomy" id="1642303"/>
    <lineage>
        <taxon>Bacteria</taxon>
        <taxon>Bacillati</taxon>
        <taxon>Actinomycetota</taxon>
        <taxon>Actinomycetes</taxon>
        <taxon>Streptosporangiales</taxon>
        <taxon>Streptosporangiaceae</taxon>
        <taxon>Nonomuraea</taxon>
    </lineage>
</organism>
<feature type="compositionally biased region" description="Basic residues" evidence="1">
    <location>
        <begin position="63"/>
        <end position="74"/>
    </location>
</feature>
<sequence length="74" mass="8018">MGRENGPPSRRPPGATAGSVATWRRTARPGACRGRRRSSGGRPGRSSRPGRPCAPGRPSRWWRSPRRGRSASGR</sequence>
<evidence type="ECO:0000313" key="3">
    <source>
        <dbReference type="Proteomes" id="UP000306628"/>
    </source>
</evidence>
<feature type="compositionally biased region" description="Low complexity" evidence="1">
    <location>
        <begin position="44"/>
        <end position="62"/>
    </location>
</feature>
<dbReference type="Proteomes" id="UP000306628">
    <property type="component" value="Unassembled WGS sequence"/>
</dbReference>
<comment type="caution">
    <text evidence="2">The sequence shown here is derived from an EMBL/GenBank/DDBJ whole genome shotgun (WGS) entry which is preliminary data.</text>
</comment>
<proteinExistence type="predicted"/>
<dbReference type="AlphaFoldDB" id="A0A5S4GJF7"/>
<name>A0A5S4GJF7_9ACTN</name>
<evidence type="ECO:0000313" key="2">
    <source>
        <dbReference type="EMBL" id="TMR32892.1"/>
    </source>
</evidence>
<protein>
    <submittedName>
        <fullName evidence="2">Uncharacterized protein</fullName>
    </submittedName>
</protein>
<accession>A0A5S4GJF7</accession>